<feature type="transmembrane region" description="Helical" evidence="1">
    <location>
        <begin position="15"/>
        <end position="37"/>
    </location>
</feature>
<reference evidence="2" key="1">
    <citation type="submission" date="2009-10" db="EMBL/GenBank/DDBJ databases">
        <title>Diversity of trophic interactions inside an arsenic-rich microbial ecosystem.</title>
        <authorList>
            <person name="Bertin P.N."/>
            <person name="Heinrich-Salmeron A."/>
            <person name="Pelletier E."/>
            <person name="Goulhen-Chollet F."/>
            <person name="Arsene-Ploetze F."/>
            <person name="Gallien S."/>
            <person name="Calteau A."/>
            <person name="Vallenet D."/>
            <person name="Casiot C."/>
            <person name="Chane-Woon-Ming B."/>
            <person name="Giloteaux L."/>
            <person name="Barakat M."/>
            <person name="Bonnefoy V."/>
            <person name="Bruneel O."/>
            <person name="Chandler M."/>
            <person name="Cleiss J."/>
            <person name="Duran R."/>
            <person name="Elbaz-Poulichet F."/>
            <person name="Fonknechten N."/>
            <person name="Lauga B."/>
            <person name="Mornico D."/>
            <person name="Ortet P."/>
            <person name="Schaeffer C."/>
            <person name="Siguier P."/>
            <person name="Alexander Thil Smith A."/>
            <person name="Van Dorsselaer A."/>
            <person name="Weissenbach J."/>
            <person name="Medigue C."/>
            <person name="Le Paslier D."/>
        </authorList>
    </citation>
    <scope>NUCLEOTIDE SEQUENCE</scope>
</reference>
<dbReference type="AlphaFoldDB" id="E6Q8H1"/>
<evidence type="ECO:0000313" key="2">
    <source>
        <dbReference type="EMBL" id="CBI03497.1"/>
    </source>
</evidence>
<protein>
    <submittedName>
        <fullName evidence="2">Uncharacterized protein</fullName>
    </submittedName>
</protein>
<evidence type="ECO:0000256" key="1">
    <source>
        <dbReference type="SAM" id="Phobius"/>
    </source>
</evidence>
<proteinExistence type="predicted"/>
<sequence length="41" mass="4714">MATSSKVLRNPIDGLVYFVPDMLYTILYFFPAVRATLTQFL</sequence>
<keyword evidence="1" id="KW-1133">Transmembrane helix</keyword>
<organism evidence="2">
    <name type="scientific">mine drainage metagenome</name>
    <dbReference type="NCBI Taxonomy" id="410659"/>
    <lineage>
        <taxon>unclassified sequences</taxon>
        <taxon>metagenomes</taxon>
        <taxon>ecological metagenomes</taxon>
    </lineage>
</organism>
<keyword evidence="1" id="KW-0472">Membrane</keyword>
<comment type="caution">
    <text evidence="2">The sequence shown here is derived from an EMBL/GenBank/DDBJ whole genome shotgun (WGS) entry which is preliminary data.</text>
</comment>
<accession>E6Q8H1</accession>
<gene>
    <name evidence="2" type="ORF">CARN5_3105</name>
</gene>
<name>E6Q8H1_9ZZZZ</name>
<dbReference type="EMBL" id="CABP01000003">
    <property type="protein sequence ID" value="CBI03497.1"/>
    <property type="molecule type" value="Genomic_DNA"/>
</dbReference>
<keyword evidence="1" id="KW-0812">Transmembrane</keyword>